<dbReference type="AlphaFoldDB" id="A0AAV4ICX7"/>
<evidence type="ECO:0000313" key="3">
    <source>
        <dbReference type="Proteomes" id="UP000762676"/>
    </source>
</evidence>
<evidence type="ECO:0000256" key="1">
    <source>
        <dbReference type="SAM" id="MobiDB-lite"/>
    </source>
</evidence>
<accession>A0AAV4ICX7</accession>
<dbReference type="EMBL" id="BMAT01009519">
    <property type="protein sequence ID" value="GFS07920.1"/>
    <property type="molecule type" value="Genomic_DNA"/>
</dbReference>
<name>A0AAV4ICX7_9GAST</name>
<gene>
    <name evidence="2" type="ORF">ElyMa_004743600</name>
</gene>
<keyword evidence="3" id="KW-1185">Reference proteome</keyword>
<evidence type="ECO:0000313" key="2">
    <source>
        <dbReference type="EMBL" id="GFS07920.1"/>
    </source>
</evidence>
<organism evidence="2 3">
    <name type="scientific">Elysia marginata</name>
    <dbReference type="NCBI Taxonomy" id="1093978"/>
    <lineage>
        <taxon>Eukaryota</taxon>
        <taxon>Metazoa</taxon>
        <taxon>Spiralia</taxon>
        <taxon>Lophotrochozoa</taxon>
        <taxon>Mollusca</taxon>
        <taxon>Gastropoda</taxon>
        <taxon>Heterobranchia</taxon>
        <taxon>Euthyneura</taxon>
        <taxon>Panpulmonata</taxon>
        <taxon>Sacoglossa</taxon>
        <taxon>Placobranchoidea</taxon>
        <taxon>Plakobranchidae</taxon>
        <taxon>Elysia</taxon>
    </lineage>
</organism>
<feature type="compositionally biased region" description="Polar residues" evidence="1">
    <location>
        <begin position="68"/>
        <end position="88"/>
    </location>
</feature>
<reference evidence="2 3" key="1">
    <citation type="journal article" date="2021" name="Elife">
        <title>Chloroplast acquisition without the gene transfer in kleptoplastic sea slugs, Plakobranchus ocellatus.</title>
        <authorList>
            <person name="Maeda T."/>
            <person name="Takahashi S."/>
            <person name="Yoshida T."/>
            <person name="Shimamura S."/>
            <person name="Takaki Y."/>
            <person name="Nagai Y."/>
            <person name="Toyoda A."/>
            <person name="Suzuki Y."/>
            <person name="Arimoto A."/>
            <person name="Ishii H."/>
            <person name="Satoh N."/>
            <person name="Nishiyama T."/>
            <person name="Hasebe M."/>
            <person name="Maruyama T."/>
            <person name="Minagawa J."/>
            <person name="Obokata J."/>
            <person name="Shigenobu S."/>
        </authorList>
    </citation>
    <scope>NUCLEOTIDE SEQUENCE [LARGE SCALE GENOMIC DNA]</scope>
</reference>
<comment type="caution">
    <text evidence="2">The sequence shown here is derived from an EMBL/GenBank/DDBJ whole genome shotgun (WGS) entry which is preliminary data.</text>
</comment>
<feature type="compositionally biased region" description="Basic and acidic residues" evidence="1">
    <location>
        <begin position="58"/>
        <end position="67"/>
    </location>
</feature>
<feature type="region of interest" description="Disordered" evidence="1">
    <location>
        <begin position="58"/>
        <end position="89"/>
    </location>
</feature>
<proteinExistence type="predicted"/>
<dbReference type="Proteomes" id="UP000762676">
    <property type="component" value="Unassembled WGS sequence"/>
</dbReference>
<sequence length="101" mass="12057">MHERAYRYRKQQRCPLRIRAARDVFCIQDKRGRKNLNLLFCPSNVPCAFHRVQCGERRRKEASRDTHQYLSSPHNSPTHTHTLSSPLLRSQKIKKARLEKF</sequence>
<protein>
    <submittedName>
        <fullName evidence="2">Uncharacterized protein</fullName>
    </submittedName>
</protein>